<name>A0A183G5B3_HELPZ</name>
<dbReference type="WBParaSite" id="HPBE_0001678801-mRNA-1">
    <property type="protein sequence ID" value="HPBE_0001678801-mRNA-1"/>
    <property type="gene ID" value="HPBE_0001678801"/>
</dbReference>
<gene>
    <name evidence="2" type="ORF">HPBE_LOCUS16787</name>
</gene>
<proteinExistence type="predicted"/>
<feature type="region of interest" description="Disordered" evidence="1">
    <location>
        <begin position="151"/>
        <end position="170"/>
    </location>
</feature>
<feature type="compositionally biased region" description="Polar residues" evidence="1">
    <location>
        <begin position="1"/>
        <end position="22"/>
    </location>
</feature>
<feature type="compositionally biased region" description="Acidic residues" evidence="1">
    <location>
        <begin position="159"/>
        <end position="170"/>
    </location>
</feature>
<reference evidence="4" key="2">
    <citation type="submission" date="2019-09" db="UniProtKB">
        <authorList>
            <consortium name="WormBaseParasite"/>
        </authorList>
    </citation>
    <scope>IDENTIFICATION</scope>
</reference>
<accession>A0A183G5B3</accession>
<protein>
    <submittedName>
        <fullName evidence="2 4">Uncharacterized protein</fullName>
    </submittedName>
</protein>
<feature type="region of interest" description="Disordered" evidence="1">
    <location>
        <begin position="1"/>
        <end position="34"/>
    </location>
</feature>
<keyword evidence="3" id="KW-1185">Reference proteome</keyword>
<dbReference type="AlphaFoldDB" id="A0A183G5B3"/>
<reference evidence="2 3" key="1">
    <citation type="submission" date="2018-11" db="EMBL/GenBank/DDBJ databases">
        <authorList>
            <consortium name="Pathogen Informatics"/>
        </authorList>
    </citation>
    <scope>NUCLEOTIDE SEQUENCE [LARGE SCALE GENOMIC DNA]</scope>
</reference>
<evidence type="ECO:0000313" key="2">
    <source>
        <dbReference type="EMBL" id="VDP07015.1"/>
    </source>
</evidence>
<dbReference type="EMBL" id="UZAH01029611">
    <property type="protein sequence ID" value="VDP07015.1"/>
    <property type="molecule type" value="Genomic_DNA"/>
</dbReference>
<evidence type="ECO:0000256" key="1">
    <source>
        <dbReference type="SAM" id="MobiDB-lite"/>
    </source>
</evidence>
<sequence length="170" mass="19469">MEQSNRQQATNTLPITRQQHTTRAAGEHPMRRQQLASERQFGNRCFQGFCIPLKRTLCVEQTYPGLVVAVRMDSKTRVFSLHYITQKYNSRPSLHATQAFMFTFQMIIRCSTASRNPGLHLVMLQLALHLWVDATRHYVSYEGIVNDGTMQGDRHVSNDSEEDDANVVGK</sequence>
<evidence type="ECO:0000313" key="3">
    <source>
        <dbReference type="Proteomes" id="UP000050761"/>
    </source>
</evidence>
<accession>A0A3P8BKE0</accession>
<organism evidence="3 4">
    <name type="scientific">Heligmosomoides polygyrus</name>
    <name type="common">Parasitic roundworm</name>
    <dbReference type="NCBI Taxonomy" id="6339"/>
    <lineage>
        <taxon>Eukaryota</taxon>
        <taxon>Metazoa</taxon>
        <taxon>Ecdysozoa</taxon>
        <taxon>Nematoda</taxon>
        <taxon>Chromadorea</taxon>
        <taxon>Rhabditida</taxon>
        <taxon>Rhabditina</taxon>
        <taxon>Rhabditomorpha</taxon>
        <taxon>Strongyloidea</taxon>
        <taxon>Heligmosomidae</taxon>
        <taxon>Heligmosomoides</taxon>
    </lineage>
</organism>
<evidence type="ECO:0000313" key="4">
    <source>
        <dbReference type="WBParaSite" id="HPBE_0001678801-mRNA-1"/>
    </source>
</evidence>
<dbReference type="Proteomes" id="UP000050761">
    <property type="component" value="Unassembled WGS sequence"/>
</dbReference>